<evidence type="ECO:0008006" key="3">
    <source>
        <dbReference type="Google" id="ProtNLM"/>
    </source>
</evidence>
<accession>A0AAD1YKM7</accession>
<dbReference type="PANTHER" id="PTHR47926">
    <property type="entry name" value="PENTATRICOPEPTIDE REPEAT-CONTAINING PROTEIN"/>
    <property type="match status" value="1"/>
</dbReference>
<dbReference type="AlphaFoldDB" id="A0AAD1YKM7"/>
<proteinExistence type="predicted"/>
<name>A0AAD1YKM7_9LAMI</name>
<evidence type="ECO:0000313" key="2">
    <source>
        <dbReference type="Proteomes" id="UP000834106"/>
    </source>
</evidence>
<protein>
    <recommendedName>
        <fullName evidence="3">Pentatricopeptide repeat-containing protein</fullName>
    </recommendedName>
</protein>
<dbReference type="InterPro" id="IPR046960">
    <property type="entry name" value="PPR_At4g14850-like_plant"/>
</dbReference>
<organism evidence="1 2">
    <name type="scientific">Fraxinus pennsylvanica</name>
    <dbReference type="NCBI Taxonomy" id="56036"/>
    <lineage>
        <taxon>Eukaryota</taxon>
        <taxon>Viridiplantae</taxon>
        <taxon>Streptophyta</taxon>
        <taxon>Embryophyta</taxon>
        <taxon>Tracheophyta</taxon>
        <taxon>Spermatophyta</taxon>
        <taxon>Magnoliopsida</taxon>
        <taxon>eudicotyledons</taxon>
        <taxon>Gunneridae</taxon>
        <taxon>Pentapetalae</taxon>
        <taxon>asterids</taxon>
        <taxon>lamiids</taxon>
        <taxon>Lamiales</taxon>
        <taxon>Oleaceae</taxon>
        <taxon>Oleeae</taxon>
        <taxon>Fraxinus</taxon>
    </lineage>
</organism>
<dbReference type="EMBL" id="OU503036">
    <property type="protein sequence ID" value="CAI9752807.1"/>
    <property type="molecule type" value="Genomic_DNA"/>
</dbReference>
<dbReference type="Proteomes" id="UP000834106">
    <property type="component" value="Chromosome 1"/>
</dbReference>
<reference evidence="1" key="1">
    <citation type="submission" date="2023-05" db="EMBL/GenBank/DDBJ databases">
        <authorList>
            <person name="Huff M."/>
        </authorList>
    </citation>
    <scope>NUCLEOTIDE SEQUENCE</scope>
</reference>
<gene>
    <name evidence="1" type="ORF">FPE_LOCUS238</name>
</gene>
<sequence>MPMKPDMVIWDTLLGACRIRRNEEIAKLVLKQLLELDIFCKAERWEDMKKIRKLMKDRVVRKSDAVSSIEIGGHISDFMVDDNRHEASHVIYTVINQLTDHIKSKGCSLDREFLDANEI</sequence>
<dbReference type="PANTHER" id="PTHR47926:SF528">
    <property type="entry name" value="PENTATRICOPEPTIDE REPEAT-CONTAINING PROTEIN"/>
    <property type="match status" value="1"/>
</dbReference>
<evidence type="ECO:0000313" key="1">
    <source>
        <dbReference type="EMBL" id="CAI9752807.1"/>
    </source>
</evidence>
<dbReference type="GO" id="GO:0003723">
    <property type="term" value="F:RNA binding"/>
    <property type="evidence" value="ECO:0007669"/>
    <property type="project" value="InterPro"/>
</dbReference>
<keyword evidence="2" id="KW-1185">Reference proteome</keyword>
<dbReference type="GO" id="GO:0009451">
    <property type="term" value="P:RNA modification"/>
    <property type="evidence" value="ECO:0007669"/>
    <property type="project" value="InterPro"/>
</dbReference>